<dbReference type="InterPro" id="IPR022212">
    <property type="entry name" value="DUF3741"/>
</dbReference>
<dbReference type="InterPro" id="IPR032795">
    <property type="entry name" value="DUF3741-assoc"/>
</dbReference>
<feature type="domain" description="DUF3741" evidence="2">
    <location>
        <begin position="201"/>
        <end position="245"/>
    </location>
</feature>
<evidence type="ECO:0000313" key="6">
    <source>
        <dbReference type="Proteomes" id="UP001327560"/>
    </source>
</evidence>
<sequence>MLEHSTVIPLILIPVFLACRGLYCSYLGYADGHGLVVRNSSAIVKDPIYPVESKTEGKHSISEQRSSPPNKKSGGTPIKMLISQEMWGDTESRQKPPNVVARLMGLDSLPAHQSVITAQKGRDKGSLSDSLTEFRHCNQHEGGYVDKYIECDSQSSTEEEAFRDVYEVQQQPSKNVWIREQSPQRARCDENFYQRRMAFVRQKFIEAKRLATNEKFIDSKEFQDAVEVLNSNRDLFIKFLEEPNSMFTRNLFEPQSMSIPSQKTRITVLKPSGAMEKNTEKNIERQLIADSAECIRKVNKHYWSSGLSEPKGHNLSQPTRIVVLKPSPAKPSDISTTLPNNFPKLLGDRISSGAMVDDELAGSREVAKEITRQMRESLSNNKDEAFLSSVLSNGYIGDESSFNRSESEYMADEAGSISDSEITTLATEYSCDYINKIGSPFSASSISRVSHTPESSVIREAKKRLSERLALVASNDNSQDQRQLRRTSSTLGEMLAIPELKNEGSEGEIALGSSRSPNGENDPKVPSMLLSTFVGGKDEHTGDDYHRNLSRSKSVPLSSSACEFYESNGGISSALINEPIVQKEIPKTNSGRSSFRDKVSSFFFSRSKKPSGEKFFRSSSVQEDRVGLESSNGCGKTDNDLLQSSSDSSSAEISPGPEKLQDGSTEGMPSPKGTWSLEKPGISGNFTRSQDQSSQISVSDTSFVDDVNNGVSPSNGSSIVGRPQALSRSPPIESVARSLSWGSSYLSTASSKPLKPSMIFFKADEEHEQFVFVRKLITSAGIDNKKSMVFGRWHSLDSPLNPSLLYEYLQMDEEEGKCRESRSSHRLLFDAVNAALLDISQCELRAACHGPQKSDNAGVSAAEEVWAVVRNRLSGDKCVPSESISSSVVVDRPVKKEVAGRECTESMWLEVCEFCKEIGGKVLDELVEEALSELSCH</sequence>
<evidence type="ECO:0000259" key="2">
    <source>
        <dbReference type="Pfam" id="PF12552"/>
    </source>
</evidence>
<feature type="region of interest" description="Disordered" evidence="1">
    <location>
        <begin position="502"/>
        <end position="528"/>
    </location>
</feature>
<name>A0AAQ3Q454_9LILI</name>
<dbReference type="PANTHER" id="PTHR46634">
    <property type="entry name" value="M REDUCTASE II SUBUNIT GAMMA, PUTATIVE (DUF3741)-RELATED"/>
    <property type="match status" value="1"/>
</dbReference>
<evidence type="ECO:0008006" key="7">
    <source>
        <dbReference type="Google" id="ProtNLM"/>
    </source>
</evidence>
<feature type="domain" description="DUF3741" evidence="4">
    <location>
        <begin position="92"/>
        <end position="113"/>
    </location>
</feature>
<dbReference type="Proteomes" id="UP001327560">
    <property type="component" value="Chromosome 1"/>
</dbReference>
<dbReference type="Pfam" id="PF14309">
    <property type="entry name" value="DUF4378"/>
    <property type="match status" value="1"/>
</dbReference>
<feature type="compositionally biased region" description="Low complexity" evidence="1">
    <location>
        <begin position="689"/>
        <end position="701"/>
    </location>
</feature>
<accession>A0AAQ3Q454</accession>
<dbReference type="InterPro" id="IPR025486">
    <property type="entry name" value="DUF4378"/>
</dbReference>
<keyword evidence="6" id="KW-1185">Reference proteome</keyword>
<protein>
    <recommendedName>
        <fullName evidence="7">DUF3741 domain-containing protein</fullName>
    </recommendedName>
</protein>
<reference evidence="5 6" key="1">
    <citation type="submission" date="2023-10" db="EMBL/GenBank/DDBJ databases">
        <title>Chromosome-scale genome assembly provides insights into flower coloration mechanisms of Canna indica.</title>
        <authorList>
            <person name="Li C."/>
        </authorList>
    </citation>
    <scope>NUCLEOTIDE SEQUENCE [LARGE SCALE GENOMIC DNA]</scope>
    <source>
        <tissue evidence="5">Flower</tissue>
    </source>
</reference>
<evidence type="ECO:0000259" key="3">
    <source>
        <dbReference type="Pfam" id="PF14309"/>
    </source>
</evidence>
<dbReference type="AlphaFoldDB" id="A0AAQ3Q454"/>
<evidence type="ECO:0000256" key="1">
    <source>
        <dbReference type="SAM" id="MobiDB-lite"/>
    </source>
</evidence>
<feature type="compositionally biased region" description="Basic and acidic residues" evidence="1">
    <location>
        <begin position="610"/>
        <end position="627"/>
    </location>
</feature>
<proteinExistence type="predicted"/>
<evidence type="ECO:0000313" key="5">
    <source>
        <dbReference type="EMBL" id="WOK95379.1"/>
    </source>
</evidence>
<gene>
    <name evidence="5" type="ORF">Cni_G04086</name>
</gene>
<organism evidence="5 6">
    <name type="scientific">Canna indica</name>
    <name type="common">Indian-shot</name>
    <dbReference type="NCBI Taxonomy" id="4628"/>
    <lineage>
        <taxon>Eukaryota</taxon>
        <taxon>Viridiplantae</taxon>
        <taxon>Streptophyta</taxon>
        <taxon>Embryophyta</taxon>
        <taxon>Tracheophyta</taxon>
        <taxon>Spermatophyta</taxon>
        <taxon>Magnoliopsida</taxon>
        <taxon>Liliopsida</taxon>
        <taxon>Zingiberales</taxon>
        <taxon>Cannaceae</taxon>
        <taxon>Canna</taxon>
    </lineage>
</organism>
<feature type="region of interest" description="Disordered" evidence="1">
    <location>
        <begin position="609"/>
        <end position="701"/>
    </location>
</feature>
<dbReference type="EMBL" id="CP136890">
    <property type="protein sequence ID" value="WOK95379.1"/>
    <property type="molecule type" value="Genomic_DNA"/>
</dbReference>
<dbReference type="Pfam" id="PF14383">
    <property type="entry name" value="VARLMGL"/>
    <property type="match status" value="1"/>
</dbReference>
<feature type="region of interest" description="Disordered" evidence="1">
    <location>
        <begin position="54"/>
        <end position="77"/>
    </location>
</feature>
<dbReference type="Pfam" id="PF12552">
    <property type="entry name" value="DUF3741"/>
    <property type="match status" value="1"/>
</dbReference>
<evidence type="ECO:0000259" key="4">
    <source>
        <dbReference type="Pfam" id="PF14383"/>
    </source>
</evidence>
<feature type="domain" description="DUF4378" evidence="3">
    <location>
        <begin position="770"/>
        <end position="929"/>
    </location>
</feature>
<dbReference type="PANTHER" id="PTHR46634:SF3">
    <property type="entry name" value="M REDUCTASE II SUBUNIT GAMMA, PUTATIVE (DUF3741)-RELATED"/>
    <property type="match status" value="1"/>
</dbReference>